<evidence type="ECO:0000256" key="1">
    <source>
        <dbReference type="SAM" id="SignalP"/>
    </source>
</evidence>
<sequence length="151" mass="16751">MFSFFLSLSLPWDSAMYMVPGYSSTAIKLLTLSSWSTKIAEYPTYHTKLAKKTRLLLGLTHTSSGEPKNCFIYLCLVMGGSTGYWHEEPEHLNSNLVWALECAQTICHTNFNPCVRVLHASNLHCTVLYCKMILCIAGRVGVGGGDLVLRG</sequence>
<evidence type="ECO:0000313" key="3">
    <source>
        <dbReference type="Proteomes" id="UP000276215"/>
    </source>
</evidence>
<dbReference type="Proteomes" id="UP000276215">
    <property type="component" value="Unassembled WGS sequence"/>
</dbReference>
<dbReference type="AlphaFoldDB" id="A0A3N4J4L1"/>
<dbReference type="EMBL" id="ML120456">
    <property type="protein sequence ID" value="RPA93259.1"/>
    <property type="molecule type" value="Genomic_DNA"/>
</dbReference>
<feature type="signal peptide" evidence="1">
    <location>
        <begin position="1"/>
        <end position="15"/>
    </location>
</feature>
<proteinExistence type="predicted"/>
<keyword evidence="1" id="KW-0732">Signal</keyword>
<organism evidence="2 3">
    <name type="scientific">Choiromyces venosus 120613-1</name>
    <dbReference type="NCBI Taxonomy" id="1336337"/>
    <lineage>
        <taxon>Eukaryota</taxon>
        <taxon>Fungi</taxon>
        <taxon>Dikarya</taxon>
        <taxon>Ascomycota</taxon>
        <taxon>Pezizomycotina</taxon>
        <taxon>Pezizomycetes</taxon>
        <taxon>Pezizales</taxon>
        <taxon>Tuberaceae</taxon>
        <taxon>Choiromyces</taxon>
    </lineage>
</organism>
<protein>
    <recommendedName>
        <fullName evidence="4">Secreted protein</fullName>
    </recommendedName>
</protein>
<gene>
    <name evidence="2" type="ORF">L873DRAFT_76037</name>
</gene>
<accession>A0A3N4J4L1</accession>
<evidence type="ECO:0000313" key="2">
    <source>
        <dbReference type="EMBL" id="RPA93259.1"/>
    </source>
</evidence>
<evidence type="ECO:0008006" key="4">
    <source>
        <dbReference type="Google" id="ProtNLM"/>
    </source>
</evidence>
<reference evidence="2 3" key="1">
    <citation type="journal article" date="2018" name="Nat. Ecol. Evol.">
        <title>Pezizomycetes genomes reveal the molecular basis of ectomycorrhizal truffle lifestyle.</title>
        <authorList>
            <person name="Murat C."/>
            <person name="Payen T."/>
            <person name="Noel B."/>
            <person name="Kuo A."/>
            <person name="Morin E."/>
            <person name="Chen J."/>
            <person name="Kohler A."/>
            <person name="Krizsan K."/>
            <person name="Balestrini R."/>
            <person name="Da Silva C."/>
            <person name="Montanini B."/>
            <person name="Hainaut M."/>
            <person name="Levati E."/>
            <person name="Barry K.W."/>
            <person name="Belfiori B."/>
            <person name="Cichocki N."/>
            <person name="Clum A."/>
            <person name="Dockter R.B."/>
            <person name="Fauchery L."/>
            <person name="Guy J."/>
            <person name="Iotti M."/>
            <person name="Le Tacon F."/>
            <person name="Lindquist E.A."/>
            <person name="Lipzen A."/>
            <person name="Malagnac F."/>
            <person name="Mello A."/>
            <person name="Molinier V."/>
            <person name="Miyauchi S."/>
            <person name="Poulain J."/>
            <person name="Riccioni C."/>
            <person name="Rubini A."/>
            <person name="Sitrit Y."/>
            <person name="Splivallo R."/>
            <person name="Traeger S."/>
            <person name="Wang M."/>
            <person name="Zifcakova L."/>
            <person name="Wipf D."/>
            <person name="Zambonelli A."/>
            <person name="Paolocci F."/>
            <person name="Nowrousian M."/>
            <person name="Ottonello S."/>
            <person name="Baldrian P."/>
            <person name="Spatafora J.W."/>
            <person name="Henrissat B."/>
            <person name="Nagy L.G."/>
            <person name="Aury J.M."/>
            <person name="Wincker P."/>
            <person name="Grigoriev I.V."/>
            <person name="Bonfante P."/>
            <person name="Martin F.M."/>
        </authorList>
    </citation>
    <scope>NUCLEOTIDE SEQUENCE [LARGE SCALE GENOMIC DNA]</scope>
    <source>
        <strain evidence="2 3">120613-1</strain>
    </source>
</reference>
<keyword evidence="3" id="KW-1185">Reference proteome</keyword>
<feature type="chain" id="PRO_5018027004" description="Secreted protein" evidence="1">
    <location>
        <begin position="16"/>
        <end position="151"/>
    </location>
</feature>
<name>A0A3N4J4L1_9PEZI</name>